<evidence type="ECO:0000313" key="3">
    <source>
        <dbReference type="Proteomes" id="UP001644750"/>
    </source>
</evidence>
<organism evidence="2 3">
    <name type="scientific">Anaerostipes hadrus</name>
    <dbReference type="NCBI Taxonomy" id="649756"/>
    <lineage>
        <taxon>Bacteria</taxon>
        <taxon>Bacillati</taxon>
        <taxon>Bacillota</taxon>
        <taxon>Clostridia</taxon>
        <taxon>Lachnospirales</taxon>
        <taxon>Lachnospiraceae</taxon>
        <taxon>Anaerostipes</taxon>
    </lineage>
</organism>
<dbReference type="InterPro" id="IPR051044">
    <property type="entry name" value="MAG_DAG_Lipase"/>
</dbReference>
<name>A0ABX2I4T4_ANAHA</name>
<dbReference type="InterPro" id="IPR029058">
    <property type="entry name" value="AB_hydrolase_fold"/>
</dbReference>
<dbReference type="InterPro" id="IPR022742">
    <property type="entry name" value="Hydrolase_4"/>
</dbReference>
<dbReference type="Pfam" id="PF12146">
    <property type="entry name" value="Hydrolase_4"/>
    <property type="match status" value="1"/>
</dbReference>
<gene>
    <name evidence="2" type="ORF">G5A72_14920</name>
</gene>
<sequence length="329" mass="36984">MLIRLFFACILVFTDLEVLSMLHEVSFHSFNGRDEVQGWVYVPACKPKGIVQVIHGFGEHSRRYFHMIVKFMDAGYIVAADDHVGHGKTAMYNDTWGDWGDAGFHTMMEDEHKLKEIVSKMYPDLPYFLFGHSMGSFITRDFAAKYGEELAGITICGTAGHFRGATEAESALLAAVAEGKGKESDPSFTADLMGWMCERCGNISIGNEWICSDPYVQRDHAEDPFDAFTRPTTNQSLLYFVQMMKAITGTEWAGKIPSDLPIYNIGGDQDPVGEYGKGIYEVTNWLVDTGHTVKTRVYSGYRHEIHNYDEIKDEVEAGIISFMDSILDE</sequence>
<proteinExistence type="predicted"/>
<keyword evidence="2" id="KW-0378">Hydrolase</keyword>
<dbReference type="GO" id="GO:0016787">
    <property type="term" value="F:hydrolase activity"/>
    <property type="evidence" value="ECO:0007669"/>
    <property type="project" value="UniProtKB-KW"/>
</dbReference>
<evidence type="ECO:0000259" key="1">
    <source>
        <dbReference type="Pfam" id="PF12146"/>
    </source>
</evidence>
<reference evidence="2 3" key="1">
    <citation type="journal article" date="2020" name="Cell Host Microbe">
        <title>Functional and Genomic Variation between Human-Derived Isolates of Lachnospiraceae Reveals Inter- and Intra-Species Diversity.</title>
        <authorList>
            <person name="Sorbara M.T."/>
            <person name="Littmann E.R."/>
            <person name="Fontana E."/>
            <person name="Moody T.U."/>
            <person name="Kohout C.E."/>
            <person name="Gjonbalaj M."/>
            <person name="Eaton V."/>
            <person name="Seok R."/>
            <person name="Leiner I.M."/>
            <person name="Pamer E.G."/>
        </authorList>
    </citation>
    <scope>NUCLEOTIDE SEQUENCE [LARGE SCALE GENOMIC DNA]</scope>
    <source>
        <strain evidence="2 3">MSK.14.57</strain>
    </source>
</reference>
<keyword evidence="3" id="KW-1185">Reference proteome</keyword>
<comment type="caution">
    <text evidence="2">The sequence shown here is derived from an EMBL/GenBank/DDBJ whole genome shotgun (WGS) entry which is preliminary data.</text>
</comment>
<dbReference type="EMBL" id="JAAITB010000042">
    <property type="protein sequence ID" value="NSJ80844.1"/>
    <property type="molecule type" value="Genomic_DNA"/>
</dbReference>
<accession>A0ABX2I4T4</accession>
<protein>
    <submittedName>
        <fullName evidence="2">Alpha/beta hydrolase</fullName>
    </submittedName>
</protein>
<feature type="domain" description="Serine aminopeptidase S33" evidence="1">
    <location>
        <begin position="46"/>
        <end position="307"/>
    </location>
</feature>
<dbReference type="PANTHER" id="PTHR11614">
    <property type="entry name" value="PHOSPHOLIPASE-RELATED"/>
    <property type="match status" value="1"/>
</dbReference>
<dbReference type="Proteomes" id="UP001644750">
    <property type="component" value="Unassembled WGS sequence"/>
</dbReference>
<dbReference type="SUPFAM" id="SSF53474">
    <property type="entry name" value="alpha/beta-Hydrolases"/>
    <property type="match status" value="1"/>
</dbReference>
<evidence type="ECO:0000313" key="2">
    <source>
        <dbReference type="EMBL" id="NSJ80844.1"/>
    </source>
</evidence>
<dbReference type="Gene3D" id="3.40.50.1820">
    <property type="entry name" value="alpha/beta hydrolase"/>
    <property type="match status" value="1"/>
</dbReference>